<organism evidence="1 2">
    <name type="scientific">Streptococcus gallolyticus</name>
    <dbReference type="NCBI Taxonomy" id="315405"/>
    <lineage>
        <taxon>Bacteria</taxon>
        <taxon>Bacillati</taxon>
        <taxon>Bacillota</taxon>
        <taxon>Bacilli</taxon>
        <taxon>Lactobacillales</taxon>
        <taxon>Streptococcaceae</taxon>
        <taxon>Streptococcus</taxon>
    </lineage>
</organism>
<dbReference type="AlphaFoldDB" id="A0A1H9VB11"/>
<dbReference type="EMBL" id="FOGM01000021">
    <property type="protein sequence ID" value="SES18758.1"/>
    <property type="molecule type" value="Genomic_DNA"/>
</dbReference>
<reference evidence="1 2" key="1">
    <citation type="submission" date="2016-10" db="EMBL/GenBank/DDBJ databases">
        <authorList>
            <person name="de Groot N.N."/>
        </authorList>
    </citation>
    <scope>NUCLEOTIDE SEQUENCE [LARGE SCALE GENOMIC DNA]</scope>
    <source>
        <strain evidence="1 2">VTM2R47</strain>
    </source>
</reference>
<evidence type="ECO:0000313" key="1">
    <source>
        <dbReference type="EMBL" id="SES18758.1"/>
    </source>
</evidence>
<name>A0A1H9VB11_9STRE</name>
<accession>A0A1H9VB11</accession>
<dbReference type="RefSeq" id="WP_177159409.1">
    <property type="nucleotide sequence ID" value="NZ_FOGM01000021.1"/>
</dbReference>
<sequence>MTYGLFGIFDYDTWLSTHEDHEVVFQGDEDEAYDRWKEEQLEDEEWKI</sequence>
<gene>
    <name evidence="1" type="ORF">SAMN04487840_12128</name>
</gene>
<protein>
    <submittedName>
        <fullName evidence="1">Uncharacterized protein</fullName>
    </submittedName>
</protein>
<evidence type="ECO:0000313" key="2">
    <source>
        <dbReference type="Proteomes" id="UP000182712"/>
    </source>
</evidence>
<proteinExistence type="predicted"/>
<dbReference type="Proteomes" id="UP000182712">
    <property type="component" value="Unassembled WGS sequence"/>
</dbReference>